<evidence type="ECO:0000256" key="5">
    <source>
        <dbReference type="HAMAP-Rule" id="MF_03003"/>
    </source>
</evidence>
<comment type="subunit">
    <text evidence="5">Component of the eukaryotic translation initiation factor 3 (eIF-3) complex.</text>
</comment>
<dbReference type="GO" id="GO:0033290">
    <property type="term" value="C:eukaryotic 48S preinitiation complex"/>
    <property type="evidence" value="ECO:0007669"/>
    <property type="project" value="UniProtKB-UniRule"/>
</dbReference>
<dbReference type="PANTHER" id="PTHR12399:SF0">
    <property type="entry name" value="EUKARYOTIC TRANSLATION INITIATION FACTOR 3 SUBUNIT D"/>
    <property type="match status" value="1"/>
</dbReference>
<evidence type="ECO:0000256" key="6">
    <source>
        <dbReference type="SAM" id="MobiDB-lite"/>
    </source>
</evidence>
<dbReference type="OrthoDB" id="16538at2759"/>
<dbReference type="GO" id="GO:0098808">
    <property type="term" value="F:mRNA cap binding"/>
    <property type="evidence" value="ECO:0007669"/>
    <property type="project" value="UniProtKB-UniRule"/>
</dbReference>
<reference evidence="7" key="2">
    <citation type="submission" date="2014-03" db="EMBL/GenBank/DDBJ databases">
        <title>The whipworm genome and dual-species transcriptomics of an intimate host-pathogen interaction.</title>
        <authorList>
            <person name="Foth B.J."/>
            <person name="Tsai I.J."/>
            <person name="Reid A.J."/>
            <person name="Bancroft A.J."/>
            <person name="Nichol S."/>
            <person name="Tracey A."/>
            <person name="Holroyd N."/>
            <person name="Cotton J.A."/>
            <person name="Stanley E.J."/>
            <person name="Zarowiecki M."/>
            <person name="Liu J.Z."/>
            <person name="Huckvale T."/>
            <person name="Cooper P.J."/>
            <person name="Grencis R.K."/>
            <person name="Berriman M."/>
        </authorList>
    </citation>
    <scope>NUCLEOTIDE SEQUENCE [LARGE SCALE GENOMIC DNA]</scope>
</reference>
<evidence type="ECO:0000256" key="4">
    <source>
        <dbReference type="ARBA" id="ARBA00022917"/>
    </source>
</evidence>
<dbReference type="PANTHER" id="PTHR12399">
    <property type="entry name" value="EUKARYOTIC TRANSLATION INITIATION FACTOR 3 SUBUNIT 7"/>
    <property type="match status" value="1"/>
</dbReference>
<dbReference type="GO" id="GO:0016282">
    <property type="term" value="C:eukaryotic 43S preinitiation complex"/>
    <property type="evidence" value="ECO:0007669"/>
    <property type="project" value="UniProtKB-UniRule"/>
</dbReference>
<dbReference type="GO" id="GO:0002191">
    <property type="term" value="P:cap-dependent translational initiation"/>
    <property type="evidence" value="ECO:0007669"/>
    <property type="project" value="UniProtKB-UniRule"/>
</dbReference>
<dbReference type="AlphaFoldDB" id="A0A077ZEZ5"/>
<keyword evidence="1 5" id="KW-0963">Cytoplasm</keyword>
<keyword evidence="3" id="KW-0694">RNA-binding</keyword>
<dbReference type="Pfam" id="PF05091">
    <property type="entry name" value="eIF-3_zeta"/>
    <property type="match status" value="1"/>
</dbReference>
<dbReference type="Proteomes" id="UP000030665">
    <property type="component" value="Unassembled WGS sequence"/>
</dbReference>
<gene>
    <name evidence="7" type="ORF">TTRE_0000547001</name>
</gene>
<proteinExistence type="inferred from homology"/>
<comment type="function">
    <text evidence="5">mRNA cap-binding component of the eukaryotic translation initiation factor 3 (eIF-3) complex, which is involved in protein synthesis of a specialized repertoire of mRNAs and, together with other initiation factors, stimulates binding of mRNA and methionyl-tRNAi to the 40S ribosome. The eIF-3 complex specifically targets and initiates translation of a subset of mRNAs involved in cell proliferation. In the eIF-3 complex, eif3d specifically recognizes and binds the 7-methylguanosine cap of a subset of mRNAs.</text>
</comment>
<feature type="region of interest" description="Disordered" evidence="6">
    <location>
        <begin position="1"/>
        <end position="20"/>
    </location>
</feature>
<comment type="domain">
    <text evidence="5">The RNA gate region regulates mRNA cap recognition to prevent promiscuous mRNA-binding before assembly of eif3d into the full eukaryotic translation initiation factor 3 (eIF-3) complex.</text>
</comment>
<dbReference type="InterPro" id="IPR007783">
    <property type="entry name" value="eIF3d"/>
</dbReference>
<organism evidence="7 8">
    <name type="scientific">Trichuris trichiura</name>
    <name type="common">Whipworm</name>
    <name type="synonym">Trichocephalus trichiurus</name>
    <dbReference type="NCBI Taxonomy" id="36087"/>
    <lineage>
        <taxon>Eukaryota</taxon>
        <taxon>Metazoa</taxon>
        <taxon>Ecdysozoa</taxon>
        <taxon>Nematoda</taxon>
        <taxon>Enoplea</taxon>
        <taxon>Dorylaimia</taxon>
        <taxon>Trichinellida</taxon>
        <taxon>Trichuridae</taxon>
        <taxon>Trichuris</taxon>
    </lineage>
</organism>
<dbReference type="GO" id="GO:0001732">
    <property type="term" value="P:formation of cytoplasmic translation initiation complex"/>
    <property type="evidence" value="ECO:0007669"/>
    <property type="project" value="UniProtKB-UniRule"/>
</dbReference>
<comment type="similarity">
    <text evidence="5">Belongs to the eIF-3 subunit D family.</text>
</comment>
<dbReference type="GO" id="GO:0003743">
    <property type="term" value="F:translation initiation factor activity"/>
    <property type="evidence" value="ECO:0007669"/>
    <property type="project" value="UniProtKB-UniRule"/>
</dbReference>
<dbReference type="HAMAP" id="MF_03003">
    <property type="entry name" value="eIF3d"/>
    <property type="match status" value="1"/>
</dbReference>
<comment type="subcellular location">
    <subcellularLocation>
        <location evidence="5">Cytoplasm</location>
    </subcellularLocation>
</comment>
<dbReference type="STRING" id="36087.A0A077ZEZ5"/>
<keyword evidence="4 5" id="KW-0648">Protein biosynthesis</keyword>
<name>A0A077ZEZ5_TRITR</name>
<evidence type="ECO:0000313" key="7">
    <source>
        <dbReference type="EMBL" id="CDW57180.1"/>
    </source>
</evidence>
<evidence type="ECO:0000256" key="1">
    <source>
        <dbReference type="ARBA" id="ARBA00022490"/>
    </source>
</evidence>
<keyword evidence="8" id="KW-1185">Reference proteome</keyword>
<feature type="region of interest" description="RNA gate" evidence="5">
    <location>
        <begin position="337"/>
        <end position="351"/>
    </location>
</feature>
<keyword evidence="2 5" id="KW-0396">Initiation factor</keyword>
<protein>
    <recommendedName>
        <fullName evidence="5">Eukaryotic translation initiation factor 3 subunit D</fullName>
        <shortName evidence="5">eIF3d</shortName>
    </recommendedName>
    <alternativeName>
        <fullName evidence="5">Eukaryotic translation initiation factor 3 subunit 7</fullName>
    </alternativeName>
</protein>
<evidence type="ECO:0000256" key="3">
    <source>
        <dbReference type="ARBA" id="ARBA00022884"/>
    </source>
</evidence>
<evidence type="ECO:0000313" key="8">
    <source>
        <dbReference type="Proteomes" id="UP000030665"/>
    </source>
</evidence>
<accession>A0A077ZEZ5</accession>
<dbReference type="GO" id="GO:0005852">
    <property type="term" value="C:eukaryotic translation initiation factor 3 complex"/>
    <property type="evidence" value="ECO:0007669"/>
    <property type="project" value="UniProtKB-UniRule"/>
</dbReference>
<evidence type="ECO:0000256" key="2">
    <source>
        <dbReference type="ARBA" id="ARBA00022540"/>
    </source>
</evidence>
<dbReference type="PIRSF" id="PIRSF016281">
    <property type="entry name" value="EIF-3_zeta"/>
    <property type="match status" value="1"/>
</dbReference>
<reference evidence="7" key="1">
    <citation type="submission" date="2014-01" db="EMBL/GenBank/DDBJ databases">
        <authorList>
            <person name="Aslett M."/>
        </authorList>
    </citation>
    <scope>NUCLEOTIDE SEQUENCE</scope>
</reference>
<sequence>MSNEEPGDPEDKPIENEQVSGCAKRPSLVELISRIRVNENGWGPVDIPANFRSLPYQPFDKSERIFKIADWSGRDDRRYGGRAAQTNVFGAGSQYAYYHDDEDSMFQMVDTQKVPRAAPLRGHRLRQIQIARRMNQRERERRNQSQVAGRFGNRGRDAWFALPALSVCCSCINSLTYRKSAQWRQYPKYAHMRQRFDNRSFPQIKPRAPSVQIKSTWEVLEEFELSSLQKLNLPSMNDGVDVPNEQYGSLEYYERSYDRITTRNQVPLMRINRGFYTVSTTDDPVIERLAIGKDYNVFGTDVIIATLMCCTRSVYSWDVVIHRVGNKLFFDKRTASRIDYPTVSETAIEPPQDEGSSINSPENLAVEAMYINRNFSQQVLKMDEEKYKFKNPDVPFAEEDGPSSTRVASVGYRYRHWNLGNNIELVVRCEHDGAMLGSDGQTQFLTIKAFNEWDSRFSGGIQWRSKIDTQRGAILATELKNNSCKLAKWTVQALLAGSDYLKFGYVSRIHSRDSSKHLILSTQQFKPTEFASQINLNMDNAWGILRCIIDKCFELAQGKYVLMKDPNKPMLLLYKVPADAFNEEEDEEEGASDGFEDGASIFLNCCCMTLLLLQETQQRNGVTSLNCWFQL</sequence>
<dbReference type="EMBL" id="HG806131">
    <property type="protein sequence ID" value="CDW57180.1"/>
    <property type="molecule type" value="Genomic_DNA"/>
</dbReference>